<dbReference type="Proteomes" id="UP001564626">
    <property type="component" value="Unassembled WGS sequence"/>
</dbReference>
<proteinExistence type="predicted"/>
<protein>
    <submittedName>
        <fullName evidence="1">Uncharacterized protein</fullName>
    </submittedName>
</protein>
<evidence type="ECO:0000313" key="2">
    <source>
        <dbReference type="Proteomes" id="UP001564626"/>
    </source>
</evidence>
<sequence length="67" mass="6999">MPGRHPRSAVRLLRARQRGRAAAIASITTGLGWKQVAEPLTVLGGPDPESLEACWELGATVAAGLLP</sequence>
<name>A0ABV4CII2_9PSEU</name>
<dbReference type="EMBL" id="JBGEHV010000013">
    <property type="protein sequence ID" value="MEY8039656.1"/>
    <property type="molecule type" value="Genomic_DNA"/>
</dbReference>
<accession>A0ABV4CII2</accession>
<gene>
    <name evidence="1" type="ORF">AB8O55_09640</name>
</gene>
<organism evidence="1 2">
    <name type="scientific">Saccharopolyspora cebuensis</name>
    <dbReference type="NCBI Taxonomy" id="418759"/>
    <lineage>
        <taxon>Bacteria</taxon>
        <taxon>Bacillati</taxon>
        <taxon>Actinomycetota</taxon>
        <taxon>Actinomycetes</taxon>
        <taxon>Pseudonocardiales</taxon>
        <taxon>Pseudonocardiaceae</taxon>
        <taxon>Saccharopolyspora</taxon>
    </lineage>
</organism>
<keyword evidence="2" id="KW-1185">Reference proteome</keyword>
<evidence type="ECO:0000313" key="1">
    <source>
        <dbReference type="EMBL" id="MEY8039656.1"/>
    </source>
</evidence>
<reference evidence="1 2" key="1">
    <citation type="submission" date="2024-08" db="EMBL/GenBank/DDBJ databases">
        <title>Genome mining of Saccharopolyspora cebuensis PGLac3 from Nigerian medicinal plant.</title>
        <authorList>
            <person name="Ezeobiora C.E."/>
            <person name="Igbokwe N.H."/>
            <person name="Amin D.H."/>
            <person name="Mendie U.E."/>
        </authorList>
    </citation>
    <scope>NUCLEOTIDE SEQUENCE [LARGE SCALE GENOMIC DNA]</scope>
    <source>
        <strain evidence="1 2">PGLac3</strain>
    </source>
</reference>
<comment type="caution">
    <text evidence="1">The sequence shown here is derived from an EMBL/GenBank/DDBJ whole genome shotgun (WGS) entry which is preliminary data.</text>
</comment>